<sequence length="241" mass="26779">METGETFEAVTLDALLQQHPQLALETVSRIKPLAYLPAYLEHGAYPFYREAGSTYLPRLLNASMQVIETDIPALHSVDYDKVNALKKLMVMLCQSEPDDINVSKLCGAVELNQKTLYKYLGLLQAASLLRLLGAKSSGISIISKPEKLYLDNTNLFAVFCNQPKAGTLRETFFASMLSYHHTLNYPKSGDFLVDGQYVFEVGGKSKSKKQIKDETAAWVVADGLEIGGEGKIPLWLFGFLY</sequence>
<accession>A0ABY9MTW6</accession>
<keyword evidence="2" id="KW-1185">Reference proteome</keyword>
<dbReference type="PANTHER" id="PTHR42990">
    <property type="entry name" value="ATPASE"/>
    <property type="match status" value="1"/>
</dbReference>
<evidence type="ECO:0000313" key="1">
    <source>
        <dbReference type="EMBL" id="WML92111.1"/>
    </source>
</evidence>
<proteinExistence type="predicted"/>
<organism evidence="1 2">
    <name type="scientific">Thiothrix lacustris</name>
    <dbReference type="NCBI Taxonomy" id="525917"/>
    <lineage>
        <taxon>Bacteria</taxon>
        <taxon>Pseudomonadati</taxon>
        <taxon>Pseudomonadota</taxon>
        <taxon>Gammaproteobacteria</taxon>
        <taxon>Thiotrichales</taxon>
        <taxon>Thiotrichaceae</taxon>
        <taxon>Thiothrix</taxon>
    </lineage>
</organism>
<dbReference type="RefSeq" id="WP_308897153.1">
    <property type="nucleotide sequence ID" value="NZ_CP133218.1"/>
</dbReference>
<reference evidence="1 2" key="1">
    <citation type="submission" date="2023-08" db="EMBL/GenBank/DDBJ databases">
        <title>New molecular markers tilS and rpoB for phylogenetic and monitoring studies of the genus Thiothrix biodiversity.</title>
        <authorList>
            <person name="Ravin N.V."/>
            <person name="Smolyakov D."/>
            <person name="Markov N.D."/>
            <person name="Beletsky A.V."/>
            <person name="Mardanov A.V."/>
            <person name="Rudenko T.S."/>
            <person name="Grabovich M.Y."/>
        </authorList>
    </citation>
    <scope>NUCLEOTIDE SEQUENCE [LARGE SCALE GENOMIC DNA]</scope>
    <source>
        <strain evidence="1 2">MK1</strain>
    </source>
</reference>
<evidence type="ECO:0000313" key="2">
    <source>
        <dbReference type="Proteomes" id="UP001236657"/>
    </source>
</evidence>
<gene>
    <name evidence="1" type="ORF">RCF98_07145</name>
</gene>
<dbReference type="Proteomes" id="UP001236657">
    <property type="component" value="Chromosome"/>
</dbReference>
<dbReference type="PANTHER" id="PTHR42990:SF1">
    <property type="entry name" value="AAA+ ATPASE DOMAIN-CONTAINING PROTEIN"/>
    <property type="match status" value="1"/>
</dbReference>
<name>A0ABY9MTW6_9GAMM</name>
<protein>
    <recommendedName>
        <fullName evidence="3">AAA family ATPase</fullName>
    </recommendedName>
</protein>
<evidence type="ECO:0008006" key="3">
    <source>
        <dbReference type="Google" id="ProtNLM"/>
    </source>
</evidence>
<dbReference type="EMBL" id="CP133218">
    <property type="protein sequence ID" value="WML92111.1"/>
    <property type="molecule type" value="Genomic_DNA"/>
</dbReference>